<evidence type="ECO:0000313" key="1">
    <source>
        <dbReference type="EMBL" id="KKK49303.1"/>
    </source>
</evidence>
<feature type="non-terminal residue" evidence="1">
    <location>
        <position position="30"/>
    </location>
</feature>
<proteinExistence type="predicted"/>
<sequence>MGRRDRLRVQAIIEGRGKPIAPQRVGKPEL</sequence>
<dbReference type="AlphaFoldDB" id="A0A0F8VY58"/>
<gene>
    <name evidence="1" type="ORF">LCGC14_3136440</name>
</gene>
<organism evidence="1">
    <name type="scientific">marine sediment metagenome</name>
    <dbReference type="NCBI Taxonomy" id="412755"/>
    <lineage>
        <taxon>unclassified sequences</taxon>
        <taxon>metagenomes</taxon>
        <taxon>ecological metagenomes</taxon>
    </lineage>
</organism>
<comment type="caution">
    <text evidence="1">The sequence shown here is derived from an EMBL/GenBank/DDBJ whole genome shotgun (WGS) entry which is preliminary data.</text>
</comment>
<name>A0A0F8VY58_9ZZZZ</name>
<dbReference type="EMBL" id="LAZR01068618">
    <property type="protein sequence ID" value="KKK49303.1"/>
    <property type="molecule type" value="Genomic_DNA"/>
</dbReference>
<accession>A0A0F8VY58</accession>
<reference evidence="1" key="1">
    <citation type="journal article" date="2015" name="Nature">
        <title>Complex archaea that bridge the gap between prokaryotes and eukaryotes.</title>
        <authorList>
            <person name="Spang A."/>
            <person name="Saw J.H."/>
            <person name="Jorgensen S.L."/>
            <person name="Zaremba-Niedzwiedzka K."/>
            <person name="Martijn J."/>
            <person name="Lind A.E."/>
            <person name="van Eijk R."/>
            <person name="Schleper C."/>
            <person name="Guy L."/>
            <person name="Ettema T.J."/>
        </authorList>
    </citation>
    <scope>NUCLEOTIDE SEQUENCE</scope>
</reference>
<protein>
    <submittedName>
        <fullName evidence="1">Uncharacterized protein</fullName>
    </submittedName>
</protein>